<evidence type="ECO:0000313" key="8">
    <source>
        <dbReference type="Proteomes" id="UP000191153"/>
    </source>
</evidence>
<evidence type="ECO:0000256" key="3">
    <source>
        <dbReference type="ARBA" id="ARBA00022692"/>
    </source>
</evidence>
<feature type="transmembrane region" description="Helical" evidence="6">
    <location>
        <begin position="323"/>
        <end position="342"/>
    </location>
</feature>
<dbReference type="InterPro" id="IPR050833">
    <property type="entry name" value="Poly_Biosynth_Transport"/>
</dbReference>
<keyword evidence="8" id="KW-1185">Reference proteome</keyword>
<feature type="transmembrane region" description="Helical" evidence="6">
    <location>
        <begin position="210"/>
        <end position="229"/>
    </location>
</feature>
<accession>A0A1T4LX58</accession>
<dbReference type="STRING" id="180163.SAMN02745174_00996"/>
<feature type="transmembrane region" description="Helical" evidence="6">
    <location>
        <begin position="44"/>
        <end position="67"/>
    </location>
</feature>
<keyword evidence="3 6" id="KW-0812">Transmembrane</keyword>
<feature type="transmembrane region" description="Helical" evidence="6">
    <location>
        <begin position="435"/>
        <end position="454"/>
    </location>
</feature>
<dbReference type="InterPro" id="IPR002797">
    <property type="entry name" value="Polysacc_synth"/>
</dbReference>
<keyword evidence="2" id="KW-1003">Cell membrane</keyword>
<keyword evidence="4 6" id="KW-1133">Transmembrane helix</keyword>
<evidence type="ECO:0000256" key="1">
    <source>
        <dbReference type="ARBA" id="ARBA00004651"/>
    </source>
</evidence>
<feature type="transmembrane region" description="Helical" evidence="6">
    <location>
        <begin position="288"/>
        <end position="311"/>
    </location>
</feature>
<name>A0A1T4LX58_9FUSO</name>
<organism evidence="7 8">
    <name type="scientific">Cetobacterium ceti</name>
    <dbReference type="NCBI Taxonomy" id="180163"/>
    <lineage>
        <taxon>Bacteria</taxon>
        <taxon>Fusobacteriati</taxon>
        <taxon>Fusobacteriota</taxon>
        <taxon>Fusobacteriia</taxon>
        <taxon>Fusobacteriales</taxon>
        <taxon>Fusobacteriaceae</taxon>
        <taxon>Cetobacterium</taxon>
    </lineage>
</organism>
<feature type="transmembrane region" description="Helical" evidence="6">
    <location>
        <begin position="115"/>
        <end position="132"/>
    </location>
</feature>
<dbReference type="OrthoDB" id="3249502at2"/>
<evidence type="ECO:0000313" key="7">
    <source>
        <dbReference type="EMBL" id="SJZ59044.1"/>
    </source>
</evidence>
<sequence>MNSYIFLLKRALQIFFGNIGSKLIQFLIIPYYTKVLTPEQYGEMDIYLGTSQLIMTIISLQISEAVFRYTKESNLQIKNNILKMILKYNILLNIFLIGIGIFIKPYIQLNIIKNNLYYFIFFMTTTIFLENIKQFIRGLEKIKLYSLSGFLESSIFIIFNILLIKKYGIMSFFISRVFSNILILLFIIIFGRLDFFLLKKQKKQLLYKEILKYSFPFIPNALMLWFLNLSDRYILMYYQGYEATGIYSIANKIPLILSSLMSIFFMSWQATAIDECKKKEYEKFYNNLFNIVKILLFFIGLTMCCFIKEVISMVLEKQFIVSWKYVPLLCLGIFFSSFSSYIGVNYIISKKTKYVFLSAGLGGITNIILNLYFTKKYSIYGVSFTTALSYLIVFLIRKYDTSKIVKLKINMFKFFLEIIVFVLYYIIIIKYENNIFIKILGYITSISLLIILNMKTIQSLLLKYNNKIK</sequence>
<keyword evidence="5 6" id="KW-0472">Membrane</keyword>
<dbReference type="PANTHER" id="PTHR30250">
    <property type="entry name" value="PST FAMILY PREDICTED COLANIC ACID TRANSPORTER"/>
    <property type="match status" value="1"/>
</dbReference>
<feature type="transmembrane region" description="Helical" evidence="6">
    <location>
        <begin position="249"/>
        <end position="268"/>
    </location>
</feature>
<dbReference type="GO" id="GO:0005886">
    <property type="term" value="C:plasma membrane"/>
    <property type="evidence" value="ECO:0007669"/>
    <property type="project" value="UniProtKB-SubCell"/>
</dbReference>
<evidence type="ECO:0000256" key="2">
    <source>
        <dbReference type="ARBA" id="ARBA00022475"/>
    </source>
</evidence>
<dbReference type="PANTHER" id="PTHR30250:SF11">
    <property type="entry name" value="O-ANTIGEN TRANSPORTER-RELATED"/>
    <property type="match status" value="1"/>
</dbReference>
<evidence type="ECO:0000256" key="4">
    <source>
        <dbReference type="ARBA" id="ARBA00022989"/>
    </source>
</evidence>
<dbReference type="Proteomes" id="UP000191153">
    <property type="component" value="Unassembled WGS sequence"/>
</dbReference>
<dbReference type="EMBL" id="FUWX01000007">
    <property type="protein sequence ID" value="SJZ59044.1"/>
    <property type="molecule type" value="Genomic_DNA"/>
</dbReference>
<feature type="transmembrane region" description="Helical" evidence="6">
    <location>
        <begin position="354"/>
        <end position="373"/>
    </location>
</feature>
<gene>
    <name evidence="7" type="ORF">SAMN02745174_00996</name>
</gene>
<evidence type="ECO:0000256" key="6">
    <source>
        <dbReference type="SAM" id="Phobius"/>
    </source>
</evidence>
<feature type="transmembrane region" description="Helical" evidence="6">
    <location>
        <begin position="411"/>
        <end position="429"/>
    </location>
</feature>
<protein>
    <submittedName>
        <fullName evidence="7">Membrane protein involved in the export of O-antigen and teichoic acid</fullName>
    </submittedName>
</protein>
<dbReference type="Pfam" id="PF01943">
    <property type="entry name" value="Polysacc_synt"/>
    <property type="match status" value="1"/>
</dbReference>
<comment type="subcellular location">
    <subcellularLocation>
        <location evidence="1">Cell membrane</location>
        <topology evidence="1">Multi-pass membrane protein</topology>
    </subcellularLocation>
</comment>
<feature type="transmembrane region" description="Helical" evidence="6">
    <location>
        <begin position="88"/>
        <end position="109"/>
    </location>
</feature>
<feature type="transmembrane region" description="Helical" evidence="6">
    <location>
        <begin position="144"/>
        <end position="163"/>
    </location>
</feature>
<feature type="transmembrane region" description="Helical" evidence="6">
    <location>
        <begin position="169"/>
        <end position="190"/>
    </location>
</feature>
<reference evidence="7 8" key="1">
    <citation type="submission" date="2017-02" db="EMBL/GenBank/DDBJ databases">
        <authorList>
            <person name="Peterson S.W."/>
        </authorList>
    </citation>
    <scope>NUCLEOTIDE SEQUENCE [LARGE SCALE GENOMIC DNA]</scope>
    <source>
        <strain evidence="7 8">ATCC 700028</strain>
    </source>
</reference>
<evidence type="ECO:0000256" key="5">
    <source>
        <dbReference type="ARBA" id="ARBA00023136"/>
    </source>
</evidence>
<feature type="transmembrane region" description="Helical" evidence="6">
    <location>
        <begin position="12"/>
        <end position="32"/>
    </location>
</feature>
<proteinExistence type="predicted"/>
<feature type="transmembrane region" description="Helical" evidence="6">
    <location>
        <begin position="379"/>
        <end position="399"/>
    </location>
</feature>
<dbReference type="AlphaFoldDB" id="A0A1T4LX58"/>
<dbReference type="RefSeq" id="WP_159443568.1">
    <property type="nucleotide sequence ID" value="NZ_FUWX01000007.1"/>
</dbReference>